<feature type="domain" description="CUB" evidence="5">
    <location>
        <begin position="22"/>
        <end position="134"/>
    </location>
</feature>
<evidence type="ECO:0000256" key="1">
    <source>
        <dbReference type="ARBA" id="ARBA00022737"/>
    </source>
</evidence>
<name>A0A8S4AAV6_9EUPU</name>
<feature type="signal peptide" evidence="4">
    <location>
        <begin position="1"/>
        <end position="27"/>
    </location>
</feature>
<protein>
    <recommendedName>
        <fullName evidence="5">CUB domain-containing protein</fullName>
    </recommendedName>
</protein>
<sequence>MIDLVYCLFRLFSAFQLWIQNCGGAFSGPEGGVTSPGYPNPYQHTIQCVWVITVARGSSVQLSFTDLDLEASSSCSHDYLTIRDGSDQRAPTLGTFCNTGVPADIRSSSNVIGLEFHTDELNSGRGFKANWTTVFSDDFNIIIIVSFFYCLIPNFVLPTGPEGCGGVYNNNSGIITSPVDPTEYPHGVNSE</sequence>
<proteinExistence type="predicted"/>
<gene>
    <name evidence="6" type="ORF">CUNI_LOCUS22440</name>
</gene>
<dbReference type="InterPro" id="IPR035914">
    <property type="entry name" value="Sperma_CUB_dom_sf"/>
</dbReference>
<evidence type="ECO:0000256" key="2">
    <source>
        <dbReference type="ARBA" id="ARBA00023157"/>
    </source>
</evidence>
<dbReference type="SMART" id="SM00042">
    <property type="entry name" value="CUB"/>
    <property type="match status" value="1"/>
</dbReference>
<dbReference type="EMBL" id="CAJHNH020008584">
    <property type="protein sequence ID" value="CAG5136882.1"/>
    <property type="molecule type" value="Genomic_DNA"/>
</dbReference>
<dbReference type="AlphaFoldDB" id="A0A8S4AAV6"/>
<evidence type="ECO:0000256" key="4">
    <source>
        <dbReference type="SAM" id="SignalP"/>
    </source>
</evidence>
<keyword evidence="2" id="KW-1015">Disulfide bond</keyword>
<feature type="chain" id="PRO_5035716489" description="CUB domain-containing protein" evidence="4">
    <location>
        <begin position="28"/>
        <end position="191"/>
    </location>
</feature>
<evidence type="ECO:0000313" key="7">
    <source>
        <dbReference type="Proteomes" id="UP000678393"/>
    </source>
</evidence>
<keyword evidence="1" id="KW-0677">Repeat</keyword>
<comment type="caution">
    <text evidence="3">Lacks conserved residue(s) required for the propagation of feature annotation.</text>
</comment>
<accession>A0A8S4AAV6</accession>
<dbReference type="Proteomes" id="UP000678393">
    <property type="component" value="Unassembled WGS sequence"/>
</dbReference>
<evidence type="ECO:0000256" key="3">
    <source>
        <dbReference type="PROSITE-ProRule" id="PRU00059"/>
    </source>
</evidence>
<dbReference type="SUPFAM" id="SSF49854">
    <property type="entry name" value="Spermadhesin, CUB domain"/>
    <property type="match status" value="1"/>
</dbReference>
<dbReference type="PANTHER" id="PTHR24251">
    <property type="entry name" value="OVOCHYMASE-RELATED"/>
    <property type="match status" value="1"/>
</dbReference>
<dbReference type="CDD" id="cd00041">
    <property type="entry name" value="CUB"/>
    <property type="match status" value="1"/>
</dbReference>
<dbReference type="PROSITE" id="PS01180">
    <property type="entry name" value="CUB"/>
    <property type="match status" value="1"/>
</dbReference>
<keyword evidence="7" id="KW-1185">Reference proteome</keyword>
<keyword evidence="4" id="KW-0732">Signal</keyword>
<dbReference type="OrthoDB" id="6149709at2759"/>
<dbReference type="Gene3D" id="2.60.120.290">
    <property type="entry name" value="Spermadhesin, CUB domain"/>
    <property type="match status" value="1"/>
</dbReference>
<dbReference type="FunFam" id="2.60.120.290:FF:000013">
    <property type="entry name" value="Membrane frizzled-related protein"/>
    <property type="match status" value="1"/>
</dbReference>
<evidence type="ECO:0000259" key="5">
    <source>
        <dbReference type="PROSITE" id="PS01180"/>
    </source>
</evidence>
<reference evidence="6" key="1">
    <citation type="submission" date="2021-04" db="EMBL/GenBank/DDBJ databases">
        <authorList>
            <consortium name="Molecular Ecology Group"/>
        </authorList>
    </citation>
    <scope>NUCLEOTIDE SEQUENCE</scope>
</reference>
<dbReference type="InterPro" id="IPR000859">
    <property type="entry name" value="CUB_dom"/>
</dbReference>
<dbReference type="Pfam" id="PF00431">
    <property type="entry name" value="CUB"/>
    <property type="match status" value="1"/>
</dbReference>
<comment type="caution">
    <text evidence="6">The sequence shown here is derived from an EMBL/GenBank/DDBJ whole genome shotgun (WGS) entry which is preliminary data.</text>
</comment>
<organism evidence="6 7">
    <name type="scientific">Candidula unifasciata</name>
    <dbReference type="NCBI Taxonomy" id="100452"/>
    <lineage>
        <taxon>Eukaryota</taxon>
        <taxon>Metazoa</taxon>
        <taxon>Spiralia</taxon>
        <taxon>Lophotrochozoa</taxon>
        <taxon>Mollusca</taxon>
        <taxon>Gastropoda</taxon>
        <taxon>Heterobranchia</taxon>
        <taxon>Euthyneura</taxon>
        <taxon>Panpulmonata</taxon>
        <taxon>Eupulmonata</taxon>
        <taxon>Stylommatophora</taxon>
        <taxon>Helicina</taxon>
        <taxon>Helicoidea</taxon>
        <taxon>Geomitridae</taxon>
        <taxon>Candidula</taxon>
    </lineage>
</organism>
<evidence type="ECO:0000313" key="6">
    <source>
        <dbReference type="EMBL" id="CAG5136882.1"/>
    </source>
</evidence>